<evidence type="ECO:0008006" key="4">
    <source>
        <dbReference type="Google" id="ProtNLM"/>
    </source>
</evidence>
<keyword evidence="1" id="KW-1133">Transmembrane helix</keyword>
<feature type="transmembrane region" description="Helical" evidence="1">
    <location>
        <begin position="89"/>
        <end position="109"/>
    </location>
</feature>
<dbReference type="Pfam" id="PF13920">
    <property type="entry name" value="zf-C3HC4_3"/>
    <property type="match status" value="1"/>
</dbReference>
<proteinExistence type="predicted"/>
<feature type="transmembrane region" description="Helical" evidence="1">
    <location>
        <begin position="121"/>
        <end position="142"/>
    </location>
</feature>
<evidence type="ECO:0000313" key="3">
    <source>
        <dbReference type="Proteomes" id="UP000033140"/>
    </source>
</evidence>
<evidence type="ECO:0000313" key="2">
    <source>
        <dbReference type="EMBL" id="GAO47920.1"/>
    </source>
</evidence>
<reference evidence="2 3" key="3">
    <citation type="journal article" date="2015" name="Genome Announc.">
        <title>Draft Genome Sequence of the Archiascomycetous Yeast Saitoella complicata.</title>
        <authorList>
            <person name="Yamauchi K."/>
            <person name="Kondo S."/>
            <person name="Hamamoto M."/>
            <person name="Takahashi Y."/>
            <person name="Ogura Y."/>
            <person name="Hayashi T."/>
            <person name="Nishida H."/>
        </authorList>
    </citation>
    <scope>NUCLEOTIDE SEQUENCE [LARGE SCALE GENOMIC DNA]</scope>
    <source>
        <strain evidence="2 3">NRRL Y-17804</strain>
    </source>
</reference>
<dbReference type="Proteomes" id="UP000033140">
    <property type="component" value="Unassembled WGS sequence"/>
</dbReference>
<feature type="transmembrane region" description="Helical" evidence="1">
    <location>
        <begin position="284"/>
        <end position="311"/>
    </location>
</feature>
<gene>
    <name evidence="2" type="ORF">G7K_2116-t1</name>
</gene>
<dbReference type="PANTHER" id="PTHR22696">
    <property type="entry name" value="E3 UBIQUITIN-PROTEIN LIGASE RNF26"/>
    <property type="match status" value="1"/>
</dbReference>
<dbReference type="Gene3D" id="3.30.40.10">
    <property type="entry name" value="Zinc/RING finger domain, C3HC4 (zinc finger)"/>
    <property type="match status" value="1"/>
</dbReference>
<sequence length="726" mass="82645">MNPLESIGDTAMLSSLLPTNGTLNATISAMSFAIQPLKLAKDGWIYAADRVWNVMARAILGGADGVVDGTDLDDGRNMFSLFTYLSSPYSLLVFVMAILLNRTLLYAAVRQPYQISTAKRIVVRLPAIYFLVRSLMLVLSLMRHKSTLAADWLPASLSSERDNDPKVMWTVFKTLCFSNFIEFFSAALQRRHPTVIFSMSTGEYSWAFWEAQTFWELTKNLPSTETFVTTIIWTLGALSVHILALFNLDKYRLYASTLWGASFLGFYGYSVAVGRLLEFPTFCAMWFVPHLLVGIVVVASLLVTLFARLTLAPNNPANLMRNNPFMDGSWRRILEMNTSDDFFVLLLKAGDVLLQDAHEATYMNEEEGIKMPDMTYLEQMLQKGNNKKERLPKVPAGSTGLQIERTDLDANATAVIQDTKQRQHKRFKKWRAAWTLMKRMWYLFLGLFRRGWRPQPKPKDESLQNAMVRWDWNAAPGTRDPEEEEEEVYEKFKRGWYFAEEEDRDYLPTDDEGEWASDINSDAEGEEQDAFHELVPDARSFADIITGENAESSSVLVSHLSSAGVLTRSRHRHTHPHQSTSSNSDDAAILLSIIRERRTLQPAEPSEGRLCVVCQASPREIVLWPCRCLALCDECRVSLAMQKFKGCPCCRKNVVSFSKLPWRIWIPECVIIYEYGEGSMSFCIDVYYIIPAVFFRVSYQIKTLSPVFPVRVSSQYRAPSFTLSSL</sequence>
<feature type="transmembrane region" description="Helical" evidence="1">
    <location>
        <begin position="227"/>
        <end position="246"/>
    </location>
</feature>
<keyword evidence="3" id="KW-1185">Reference proteome</keyword>
<dbReference type="GO" id="GO:0006511">
    <property type="term" value="P:ubiquitin-dependent protein catabolic process"/>
    <property type="evidence" value="ECO:0007669"/>
    <property type="project" value="TreeGrafter"/>
</dbReference>
<protein>
    <recommendedName>
        <fullName evidence="4">RING-type domain-containing protein</fullName>
    </recommendedName>
</protein>
<reference evidence="2 3" key="1">
    <citation type="journal article" date="2011" name="J. Gen. Appl. Microbiol.">
        <title>Draft genome sequencing of the enigmatic yeast Saitoella complicata.</title>
        <authorList>
            <person name="Nishida H."/>
            <person name="Hamamoto M."/>
            <person name="Sugiyama J."/>
        </authorList>
    </citation>
    <scope>NUCLEOTIDE SEQUENCE [LARGE SCALE GENOMIC DNA]</scope>
    <source>
        <strain evidence="2 3">NRRL Y-17804</strain>
    </source>
</reference>
<dbReference type="CDD" id="cd16616">
    <property type="entry name" value="mRING-HC-C4C4_Asi1p-like"/>
    <property type="match status" value="1"/>
</dbReference>
<accession>A0A0E9NEV0</accession>
<dbReference type="AlphaFoldDB" id="A0A0E9NEV0"/>
<keyword evidence="1" id="KW-0472">Membrane</keyword>
<comment type="caution">
    <text evidence="2">The sequence shown here is derived from an EMBL/GenBank/DDBJ whole genome shotgun (WGS) entry which is preliminary data.</text>
</comment>
<dbReference type="GO" id="GO:0061630">
    <property type="term" value="F:ubiquitin protein ligase activity"/>
    <property type="evidence" value="ECO:0007669"/>
    <property type="project" value="TreeGrafter"/>
</dbReference>
<name>A0A0E9NEV0_SAICN</name>
<dbReference type="PANTHER" id="PTHR22696:SF1">
    <property type="entry name" value="E3 UBIQUITIN-PROTEIN LIGASE RNF26"/>
    <property type="match status" value="1"/>
</dbReference>
<dbReference type="EMBL" id="BACD03000011">
    <property type="protein sequence ID" value="GAO47920.1"/>
    <property type="molecule type" value="Genomic_DNA"/>
</dbReference>
<dbReference type="OMA" id="CFALCED"/>
<dbReference type="InterPro" id="IPR013083">
    <property type="entry name" value="Znf_RING/FYVE/PHD"/>
</dbReference>
<dbReference type="GO" id="GO:0016567">
    <property type="term" value="P:protein ubiquitination"/>
    <property type="evidence" value="ECO:0007669"/>
    <property type="project" value="TreeGrafter"/>
</dbReference>
<keyword evidence="1" id="KW-0812">Transmembrane</keyword>
<evidence type="ECO:0000256" key="1">
    <source>
        <dbReference type="SAM" id="Phobius"/>
    </source>
</evidence>
<reference evidence="2 3" key="2">
    <citation type="journal article" date="2014" name="J. Gen. Appl. Microbiol.">
        <title>The early diverging ascomycetous budding yeast Saitoella complicata has three histone deacetylases belonging to the Clr6, Hos2, and Rpd3 lineages.</title>
        <authorList>
            <person name="Nishida H."/>
            <person name="Matsumoto T."/>
            <person name="Kondo S."/>
            <person name="Hamamoto M."/>
            <person name="Yoshikawa H."/>
        </authorList>
    </citation>
    <scope>NUCLEOTIDE SEQUENCE [LARGE SCALE GENOMIC DNA]</scope>
    <source>
        <strain evidence="2 3">NRRL Y-17804</strain>
    </source>
</reference>
<dbReference type="STRING" id="698492.A0A0E9NEV0"/>
<feature type="transmembrane region" description="Helical" evidence="1">
    <location>
        <begin position="253"/>
        <end position="272"/>
    </location>
</feature>
<organism evidence="2 3">
    <name type="scientific">Saitoella complicata (strain BCRC 22490 / CBS 7301 / JCM 7358 / NBRC 10748 / NRRL Y-17804)</name>
    <dbReference type="NCBI Taxonomy" id="698492"/>
    <lineage>
        <taxon>Eukaryota</taxon>
        <taxon>Fungi</taxon>
        <taxon>Dikarya</taxon>
        <taxon>Ascomycota</taxon>
        <taxon>Taphrinomycotina</taxon>
        <taxon>Taphrinomycotina incertae sedis</taxon>
        <taxon>Saitoella</taxon>
    </lineage>
</organism>